<dbReference type="InterPro" id="IPR029057">
    <property type="entry name" value="PRTase-like"/>
</dbReference>
<keyword evidence="14" id="KW-1185">Reference proteome</keyword>
<evidence type="ECO:0000256" key="10">
    <source>
        <dbReference type="ARBA" id="ARBA00022726"/>
    </source>
</evidence>
<dbReference type="CDD" id="cd06223">
    <property type="entry name" value="PRTases_typeI"/>
    <property type="match status" value="1"/>
</dbReference>
<dbReference type="FunFam" id="3.40.50.2020:FF:000021">
    <property type="entry name" value="Adenine phosphoribosyltransferase"/>
    <property type="match status" value="1"/>
</dbReference>
<evidence type="ECO:0000256" key="2">
    <source>
        <dbReference type="ARBA" id="ARBA00004496"/>
    </source>
</evidence>
<dbReference type="AlphaFoldDB" id="E7RYU6"/>
<dbReference type="NCBIfam" id="NF002634">
    <property type="entry name" value="PRK02304.1-3"/>
    <property type="match status" value="1"/>
</dbReference>
<dbReference type="GO" id="GO:0006166">
    <property type="term" value="P:purine ribonucleoside salvage"/>
    <property type="evidence" value="ECO:0007669"/>
    <property type="project" value="UniProtKB-UniRule"/>
</dbReference>
<comment type="catalytic activity">
    <reaction evidence="1 11">
        <text>AMP + diphosphate = 5-phospho-alpha-D-ribose 1-diphosphate + adenine</text>
        <dbReference type="Rhea" id="RHEA:16609"/>
        <dbReference type="ChEBI" id="CHEBI:16708"/>
        <dbReference type="ChEBI" id="CHEBI:33019"/>
        <dbReference type="ChEBI" id="CHEBI:58017"/>
        <dbReference type="ChEBI" id="CHEBI:456215"/>
        <dbReference type="EC" id="2.4.2.7"/>
    </reaction>
</comment>
<dbReference type="RefSeq" id="WP_005674214.1">
    <property type="nucleotide sequence ID" value="NZ_CP146288.1"/>
</dbReference>
<evidence type="ECO:0000256" key="9">
    <source>
        <dbReference type="ARBA" id="ARBA00022679"/>
    </source>
</evidence>
<dbReference type="UniPathway" id="UPA00588">
    <property type="reaction ID" value="UER00646"/>
</dbReference>
<keyword evidence="10 11" id="KW-0660">Purine salvage</keyword>
<name>E7RYU6_9BURK</name>
<evidence type="ECO:0000256" key="7">
    <source>
        <dbReference type="ARBA" id="ARBA00022490"/>
    </source>
</evidence>
<evidence type="ECO:0000313" key="13">
    <source>
        <dbReference type="EMBL" id="EFV94420.1"/>
    </source>
</evidence>
<reference evidence="13 14" key="1">
    <citation type="submission" date="2010-12" db="EMBL/GenBank/DDBJ databases">
        <authorList>
            <person name="Muzny D."/>
            <person name="Qin X."/>
            <person name="Deng J."/>
            <person name="Jiang H."/>
            <person name="Liu Y."/>
            <person name="Qu J."/>
            <person name="Song X.-Z."/>
            <person name="Zhang L."/>
            <person name="Thornton R."/>
            <person name="Coyle M."/>
            <person name="Francisco L."/>
            <person name="Jackson L."/>
            <person name="Javaid M."/>
            <person name="Korchina V."/>
            <person name="Kovar C."/>
            <person name="Mata R."/>
            <person name="Mathew T."/>
            <person name="Ngo R."/>
            <person name="Nguyen L."/>
            <person name="Nguyen N."/>
            <person name="Okwuonu G."/>
            <person name="Ongeri F."/>
            <person name="Pham C."/>
            <person name="Simmons D."/>
            <person name="Wilczek-Boney K."/>
            <person name="Hale W."/>
            <person name="Jakkamsetti A."/>
            <person name="Pham P."/>
            <person name="Ruth R."/>
            <person name="San Lucas F."/>
            <person name="Warren J."/>
            <person name="Zhang J."/>
            <person name="Zhao Z."/>
            <person name="Zhou C."/>
            <person name="Zhu D."/>
            <person name="Lee S."/>
            <person name="Bess C."/>
            <person name="Blankenburg K."/>
            <person name="Forbes L."/>
            <person name="Fu Q."/>
            <person name="Gubbala S."/>
            <person name="Hirani K."/>
            <person name="Jayaseelan J.C."/>
            <person name="Lara F."/>
            <person name="Munidasa M."/>
            <person name="Palculict T."/>
            <person name="Patil S."/>
            <person name="Pu L.-L."/>
            <person name="Saada N."/>
            <person name="Tang L."/>
            <person name="Weissenberger G."/>
            <person name="Zhu Y."/>
            <person name="Hemphill L."/>
            <person name="Shang Y."/>
            <person name="Youmans B."/>
            <person name="Ayvaz T."/>
            <person name="Ross M."/>
            <person name="Santibanez J."/>
            <person name="Aqrawi P."/>
            <person name="Gross S."/>
            <person name="Joshi V."/>
            <person name="Fowler G."/>
            <person name="Nazareth L."/>
            <person name="Reid J."/>
            <person name="Worley K."/>
            <person name="Petrosino J."/>
            <person name="Highlander S."/>
            <person name="Gibbs R."/>
        </authorList>
    </citation>
    <scope>NUCLEOTIDE SEQUENCE [LARGE SCALE GENOMIC DNA]</scope>
    <source>
        <strain evidence="13 14">ATCC 51599</strain>
    </source>
</reference>
<evidence type="ECO:0000256" key="8">
    <source>
        <dbReference type="ARBA" id="ARBA00022676"/>
    </source>
</evidence>
<proteinExistence type="inferred from homology"/>
<gene>
    <name evidence="11 13" type="primary">apt</name>
    <name evidence="13" type="ORF">HMPREF0551_1860</name>
</gene>
<dbReference type="InterPro" id="IPR000836">
    <property type="entry name" value="PRTase_dom"/>
</dbReference>
<evidence type="ECO:0000256" key="3">
    <source>
        <dbReference type="ARBA" id="ARBA00004659"/>
    </source>
</evidence>
<dbReference type="STRING" id="887898.HMPREF0551_1860"/>
<dbReference type="GO" id="GO:0005737">
    <property type="term" value="C:cytoplasm"/>
    <property type="evidence" value="ECO:0007669"/>
    <property type="project" value="UniProtKB-SubCell"/>
</dbReference>
<dbReference type="PANTHER" id="PTHR11776:SF7">
    <property type="entry name" value="PHOSPHORIBOSYLTRANSFERASE DOMAIN-CONTAINING PROTEIN"/>
    <property type="match status" value="1"/>
</dbReference>
<evidence type="ECO:0000256" key="4">
    <source>
        <dbReference type="ARBA" id="ARBA00008391"/>
    </source>
</evidence>
<dbReference type="HOGENOM" id="CLU_063339_3_0_4"/>
<evidence type="ECO:0000256" key="6">
    <source>
        <dbReference type="ARBA" id="ARBA00011893"/>
    </source>
</evidence>
<dbReference type="EMBL" id="AEQP01000020">
    <property type="protein sequence ID" value="EFV94420.1"/>
    <property type="molecule type" value="Genomic_DNA"/>
</dbReference>
<evidence type="ECO:0000259" key="12">
    <source>
        <dbReference type="Pfam" id="PF00156"/>
    </source>
</evidence>
<dbReference type="GO" id="GO:0044209">
    <property type="term" value="P:AMP salvage"/>
    <property type="evidence" value="ECO:0007669"/>
    <property type="project" value="UniProtKB-UniRule"/>
</dbReference>
<dbReference type="Pfam" id="PF00156">
    <property type="entry name" value="Pribosyltran"/>
    <property type="match status" value="1"/>
</dbReference>
<keyword evidence="8 11" id="KW-0328">Glycosyltransferase</keyword>
<organism evidence="13 14">
    <name type="scientific">Lautropia mirabilis ATCC 51599</name>
    <dbReference type="NCBI Taxonomy" id="887898"/>
    <lineage>
        <taxon>Bacteria</taxon>
        <taxon>Pseudomonadati</taxon>
        <taxon>Pseudomonadota</taxon>
        <taxon>Betaproteobacteria</taxon>
        <taxon>Burkholderiales</taxon>
        <taxon>Burkholderiaceae</taxon>
        <taxon>Lautropia</taxon>
    </lineage>
</organism>
<keyword evidence="7 11" id="KW-0963">Cytoplasm</keyword>
<dbReference type="NCBIfam" id="NF002636">
    <property type="entry name" value="PRK02304.1-5"/>
    <property type="match status" value="1"/>
</dbReference>
<dbReference type="InterPro" id="IPR005764">
    <property type="entry name" value="Ade_phspho_trans"/>
</dbReference>
<comment type="subcellular location">
    <subcellularLocation>
        <location evidence="2 11">Cytoplasm</location>
    </subcellularLocation>
</comment>
<comment type="caution">
    <text evidence="13">The sequence shown here is derived from an EMBL/GenBank/DDBJ whole genome shotgun (WGS) entry which is preliminary data.</text>
</comment>
<feature type="domain" description="Phosphoribosyltransferase" evidence="12">
    <location>
        <begin position="38"/>
        <end position="161"/>
    </location>
</feature>
<comment type="function">
    <text evidence="11">Catalyzes a salvage reaction resulting in the formation of AMP, that is energically less costly than de novo synthesis.</text>
</comment>
<dbReference type="GO" id="GO:0006168">
    <property type="term" value="P:adenine salvage"/>
    <property type="evidence" value="ECO:0007669"/>
    <property type="project" value="InterPro"/>
</dbReference>
<dbReference type="Gene3D" id="3.40.50.2020">
    <property type="match status" value="1"/>
</dbReference>
<evidence type="ECO:0000313" key="14">
    <source>
        <dbReference type="Proteomes" id="UP000011021"/>
    </source>
</evidence>
<protein>
    <recommendedName>
        <fullName evidence="6 11">Adenine phosphoribosyltransferase</fullName>
        <shortName evidence="11">APRT</shortName>
        <ecNumber evidence="6 11">2.4.2.7</ecNumber>
    </recommendedName>
</protein>
<comment type="subunit">
    <text evidence="5 11">Homodimer.</text>
</comment>
<evidence type="ECO:0000256" key="11">
    <source>
        <dbReference type="HAMAP-Rule" id="MF_00004"/>
    </source>
</evidence>
<dbReference type="NCBIfam" id="TIGR01090">
    <property type="entry name" value="apt"/>
    <property type="match status" value="1"/>
</dbReference>
<evidence type="ECO:0000256" key="1">
    <source>
        <dbReference type="ARBA" id="ARBA00000868"/>
    </source>
</evidence>
<dbReference type="PANTHER" id="PTHR11776">
    <property type="entry name" value="ADENINE PHOSPHORIBOSYLTRANSFERASE"/>
    <property type="match status" value="1"/>
</dbReference>
<dbReference type="HAMAP" id="MF_00004">
    <property type="entry name" value="Aden_phosphoribosyltr"/>
    <property type="match status" value="1"/>
</dbReference>
<dbReference type="InterPro" id="IPR050120">
    <property type="entry name" value="Adenine_PRTase"/>
</dbReference>
<comment type="pathway">
    <text evidence="3 11">Purine metabolism; AMP biosynthesis via salvage pathway; AMP from adenine: step 1/1.</text>
</comment>
<dbReference type="EC" id="2.4.2.7" evidence="6 11"/>
<accession>E7RYU6</accession>
<dbReference type="SUPFAM" id="SSF53271">
    <property type="entry name" value="PRTase-like"/>
    <property type="match status" value="1"/>
</dbReference>
<evidence type="ECO:0000256" key="5">
    <source>
        <dbReference type="ARBA" id="ARBA00011738"/>
    </source>
</evidence>
<dbReference type="eggNOG" id="COG0503">
    <property type="taxonomic scope" value="Bacteria"/>
</dbReference>
<sequence length="189" mass="20550">MRPSTEIVMSELDEIKRHIRTIPDWPKAGVMFRDITPLLQDPRLLRAMTRIFVERYAEAGISLVAGIDARGFIIGPLIAHQLGVGFVPVRKQGKLPFETVSATYDLEYGTATVELHIDACKSGDRVLLVDDLIATGGTMLAAVKLLRQLGAEVVEGAAIIELPELGGAAKLREAGVPTFALARFSETEQ</sequence>
<dbReference type="GO" id="GO:0003999">
    <property type="term" value="F:adenine phosphoribosyltransferase activity"/>
    <property type="evidence" value="ECO:0007669"/>
    <property type="project" value="UniProtKB-UniRule"/>
</dbReference>
<comment type="similarity">
    <text evidence="4 11">Belongs to the purine/pyrimidine phosphoribosyltransferase family.</text>
</comment>
<dbReference type="Proteomes" id="UP000011021">
    <property type="component" value="Unassembled WGS sequence"/>
</dbReference>
<keyword evidence="9 11" id="KW-0808">Transferase</keyword>